<protein>
    <submittedName>
        <fullName evidence="1">Uncharacterized protein</fullName>
    </submittedName>
</protein>
<comment type="caution">
    <text evidence="1">The sequence shown here is derived from an EMBL/GenBank/DDBJ whole genome shotgun (WGS) entry which is preliminary data.</text>
</comment>
<gene>
    <name evidence="1" type="ORF">RF11_15983</name>
</gene>
<sequence length="176" mass="19273">MTNSQGVELPNTDPVTDVIQIIQQPLQFANMGVTTICTTSASLGSTLNVEIFDINNIRIGKTSYHLVADVKTGADCLPRSGFRLYNIVPTLLEDSAPQKRCIKSREDVISKSIPLNDIVPTVHECKLNGQSAYVAEQDWKGTVISTDSQCPQQISMGSRITYLSLCQAPKLEDCLK</sequence>
<accession>A0A0C2IM78</accession>
<reference evidence="1 2" key="1">
    <citation type="journal article" date="2014" name="Genome Biol. Evol.">
        <title>The genome of the myxosporean Thelohanellus kitauei shows adaptations to nutrient acquisition within its fish host.</title>
        <authorList>
            <person name="Yang Y."/>
            <person name="Xiong J."/>
            <person name="Zhou Z."/>
            <person name="Huo F."/>
            <person name="Miao W."/>
            <person name="Ran C."/>
            <person name="Liu Y."/>
            <person name="Zhang J."/>
            <person name="Feng J."/>
            <person name="Wang M."/>
            <person name="Wang M."/>
            <person name="Wang L."/>
            <person name="Yao B."/>
        </authorList>
    </citation>
    <scope>NUCLEOTIDE SEQUENCE [LARGE SCALE GENOMIC DNA]</scope>
    <source>
        <strain evidence="1">Wuqing</strain>
    </source>
</reference>
<evidence type="ECO:0000313" key="1">
    <source>
        <dbReference type="EMBL" id="KII66524.1"/>
    </source>
</evidence>
<proteinExistence type="predicted"/>
<dbReference type="EMBL" id="JWZT01003512">
    <property type="protein sequence ID" value="KII66524.1"/>
    <property type="molecule type" value="Genomic_DNA"/>
</dbReference>
<evidence type="ECO:0000313" key="2">
    <source>
        <dbReference type="Proteomes" id="UP000031668"/>
    </source>
</evidence>
<organism evidence="1 2">
    <name type="scientific">Thelohanellus kitauei</name>
    <name type="common">Myxosporean</name>
    <dbReference type="NCBI Taxonomy" id="669202"/>
    <lineage>
        <taxon>Eukaryota</taxon>
        <taxon>Metazoa</taxon>
        <taxon>Cnidaria</taxon>
        <taxon>Myxozoa</taxon>
        <taxon>Myxosporea</taxon>
        <taxon>Bivalvulida</taxon>
        <taxon>Platysporina</taxon>
        <taxon>Myxobolidae</taxon>
        <taxon>Thelohanellus</taxon>
    </lineage>
</organism>
<keyword evidence="2" id="KW-1185">Reference proteome</keyword>
<name>A0A0C2IM78_THEKT</name>
<dbReference type="Proteomes" id="UP000031668">
    <property type="component" value="Unassembled WGS sequence"/>
</dbReference>
<dbReference type="AlphaFoldDB" id="A0A0C2IM78"/>